<dbReference type="CDD" id="cd06560">
    <property type="entry name" value="PriL"/>
    <property type="match status" value="1"/>
</dbReference>
<feature type="compositionally biased region" description="Gly residues" evidence="8">
    <location>
        <begin position="153"/>
        <end position="165"/>
    </location>
</feature>
<evidence type="ECO:0000256" key="6">
    <source>
        <dbReference type="ARBA" id="ARBA00023014"/>
    </source>
</evidence>
<dbReference type="Proteomes" id="UP001570511">
    <property type="component" value="Unassembled WGS sequence"/>
</dbReference>
<keyword evidence="5 7" id="KW-0408">Iron</keyword>
<comment type="subunit">
    <text evidence="7">Heterodimer of a small subunit (PriS) and a large subunit (PriL).</text>
</comment>
<evidence type="ECO:0000256" key="7">
    <source>
        <dbReference type="HAMAP-Rule" id="MF_00701"/>
    </source>
</evidence>
<dbReference type="InterPro" id="IPR023642">
    <property type="entry name" value="DNA_primase_lsu_PriL"/>
</dbReference>
<dbReference type="Pfam" id="PF26466">
    <property type="entry name" value="DNA_primase_lrg_N"/>
    <property type="match status" value="1"/>
</dbReference>
<comment type="function">
    <text evidence="7">Regulatory subunit of DNA primase, an RNA polymerase that catalyzes the synthesis of short RNA molecules used as primers for DNA polymerase during DNA replication. Stabilizes and modulates the activity of the small subunit, increasing the rate of DNA synthesis, and conferring RNA synthesis capability. The DNA polymerase activity may enable DNA primase to also catalyze primer extension after primer synthesis. May also play a role in DNA repair.</text>
</comment>
<feature type="compositionally biased region" description="Basic and acidic residues" evidence="8">
    <location>
        <begin position="340"/>
        <end position="358"/>
    </location>
</feature>
<feature type="region of interest" description="Disordered" evidence="8">
    <location>
        <begin position="130"/>
        <end position="165"/>
    </location>
</feature>
<dbReference type="AlphaFoldDB" id="A0ABD5MC44"/>
<feature type="binding site" evidence="7">
    <location>
        <position position="276"/>
    </location>
    <ligand>
        <name>[4Fe-4S] cluster</name>
        <dbReference type="ChEBI" id="CHEBI:49883"/>
    </ligand>
</feature>
<feature type="binding site" evidence="7">
    <location>
        <position position="375"/>
    </location>
    <ligand>
        <name>[4Fe-4S] cluster</name>
        <dbReference type="ChEBI" id="CHEBI:49883"/>
    </ligand>
</feature>
<feature type="region of interest" description="Disordered" evidence="8">
    <location>
        <begin position="318"/>
        <end position="373"/>
    </location>
</feature>
<keyword evidence="1 7" id="KW-0004">4Fe-4S</keyword>
<evidence type="ECO:0000256" key="4">
    <source>
        <dbReference type="ARBA" id="ARBA00022723"/>
    </source>
</evidence>
<keyword evidence="6 7" id="KW-0411">Iron-sulfur</keyword>
<evidence type="ECO:0000256" key="3">
    <source>
        <dbReference type="ARBA" id="ARBA00022705"/>
    </source>
</evidence>
<evidence type="ECO:0000313" key="11">
    <source>
        <dbReference type="Proteomes" id="UP001570511"/>
    </source>
</evidence>
<evidence type="ECO:0000256" key="1">
    <source>
        <dbReference type="ARBA" id="ARBA00022485"/>
    </source>
</evidence>
<evidence type="ECO:0000256" key="2">
    <source>
        <dbReference type="ARBA" id="ARBA00022515"/>
    </source>
</evidence>
<reference evidence="10 11" key="1">
    <citation type="submission" date="2024-08" db="EMBL/GenBank/DDBJ databases">
        <title>Halobellus sp. MBLA0158 whole genome sequence.</title>
        <authorList>
            <person name="Hwang C.Y."/>
            <person name="Cho E.-S."/>
            <person name="Seo M.-J."/>
        </authorList>
    </citation>
    <scope>NUCLEOTIDE SEQUENCE [LARGE SCALE GENOMIC DNA]</scope>
    <source>
        <strain evidence="10 11">MBLA0158</strain>
    </source>
</reference>
<organism evidence="10 11">
    <name type="scientific">Halobellus rubicundus</name>
    <dbReference type="NCBI Taxonomy" id="2996466"/>
    <lineage>
        <taxon>Archaea</taxon>
        <taxon>Methanobacteriati</taxon>
        <taxon>Methanobacteriota</taxon>
        <taxon>Stenosarchaea group</taxon>
        <taxon>Halobacteria</taxon>
        <taxon>Halobacteriales</taxon>
        <taxon>Haloferacaceae</taxon>
        <taxon>Halobellus</taxon>
    </lineage>
</organism>
<dbReference type="HAMAP" id="MF_00701">
    <property type="entry name" value="DNA_primase_lrg_arc"/>
    <property type="match status" value="1"/>
</dbReference>
<keyword evidence="2 7" id="KW-0639">Primosome</keyword>
<evidence type="ECO:0000313" key="10">
    <source>
        <dbReference type="EMBL" id="MFA1609581.1"/>
    </source>
</evidence>
<accession>A0ABD5MC44</accession>
<dbReference type="InterPro" id="IPR058560">
    <property type="entry name" value="DNA_primase_C"/>
</dbReference>
<feature type="compositionally biased region" description="Acidic residues" evidence="8">
    <location>
        <begin position="321"/>
        <end position="339"/>
    </location>
</feature>
<feature type="compositionally biased region" description="Basic and acidic residues" evidence="8">
    <location>
        <begin position="130"/>
        <end position="140"/>
    </location>
</feature>
<gene>
    <name evidence="7" type="primary">priL</name>
    <name evidence="10" type="ORF">OS889_00990</name>
</gene>
<comment type="caution">
    <text evidence="10">The sequence shown here is derived from an EMBL/GenBank/DDBJ whole genome shotgun (WGS) entry which is preliminary data.</text>
</comment>
<protein>
    <recommendedName>
        <fullName evidence="7">DNA primase large subunit PriL</fullName>
    </recommendedName>
</protein>
<feature type="binding site" evidence="7">
    <location>
        <position position="382"/>
    </location>
    <ligand>
        <name>[4Fe-4S] cluster</name>
        <dbReference type="ChEBI" id="CHEBI:49883"/>
    </ligand>
</feature>
<feature type="binding site" evidence="7">
    <location>
        <position position="366"/>
    </location>
    <ligand>
        <name>[4Fe-4S] cluster</name>
        <dbReference type="ChEBI" id="CHEBI:49883"/>
    </ligand>
</feature>
<keyword evidence="4 7" id="KW-0479">Metal-binding</keyword>
<name>A0ABD5MC44_9EURY</name>
<evidence type="ECO:0000259" key="9">
    <source>
        <dbReference type="Pfam" id="PF04104"/>
    </source>
</evidence>
<evidence type="ECO:0000256" key="8">
    <source>
        <dbReference type="SAM" id="MobiDB-lite"/>
    </source>
</evidence>
<evidence type="ECO:0000256" key="5">
    <source>
        <dbReference type="ARBA" id="ARBA00023004"/>
    </source>
</evidence>
<dbReference type="GO" id="GO:0051539">
    <property type="term" value="F:4 iron, 4 sulfur cluster binding"/>
    <property type="evidence" value="ECO:0007669"/>
    <property type="project" value="UniProtKB-UniRule"/>
</dbReference>
<dbReference type="EMBL" id="JBGNYA010000001">
    <property type="protein sequence ID" value="MFA1609581.1"/>
    <property type="molecule type" value="Genomic_DNA"/>
</dbReference>
<dbReference type="SUPFAM" id="SSF140914">
    <property type="entry name" value="PriB N-terminal domain-like"/>
    <property type="match status" value="2"/>
</dbReference>
<dbReference type="GO" id="GO:1990077">
    <property type="term" value="C:primosome complex"/>
    <property type="evidence" value="ECO:0007669"/>
    <property type="project" value="UniProtKB-KW"/>
</dbReference>
<dbReference type="RefSeq" id="WP_372386617.1">
    <property type="nucleotide sequence ID" value="NZ_JBGNYA010000001.1"/>
</dbReference>
<comment type="similarity">
    <text evidence="7">Belongs to the eukaryotic-type primase large subunit family.</text>
</comment>
<keyword evidence="3 7" id="KW-0235">DNA replication</keyword>
<dbReference type="Pfam" id="PF04104">
    <property type="entry name" value="DNA_primase_lrg"/>
    <property type="match status" value="1"/>
</dbReference>
<dbReference type="GO" id="GO:0006269">
    <property type="term" value="P:DNA replication, synthesis of primer"/>
    <property type="evidence" value="ECO:0007669"/>
    <property type="project" value="UniProtKB-UniRule"/>
</dbReference>
<comment type="cofactor">
    <cofactor evidence="7">
        <name>[4Fe-4S] cluster</name>
        <dbReference type="ChEBI" id="CHEBI:49883"/>
    </cofactor>
    <text evidence="7">Binds 1 [4Fe-4S] cluster.</text>
</comment>
<proteinExistence type="inferred from homology"/>
<dbReference type="GO" id="GO:0046872">
    <property type="term" value="F:metal ion binding"/>
    <property type="evidence" value="ECO:0007669"/>
    <property type="project" value="UniProtKB-KW"/>
</dbReference>
<keyword evidence="11" id="KW-1185">Reference proteome</keyword>
<sequence length="412" mass="44386">MPIDPLYARYPFFEGAREAVREADISPAALVVEDAPAVERGRERVERALMEGTVAAEEPKRWDRREELLSYPIARILVSLVDTPAAVDKYATAEASTARERFEADFGGAEFQSTGRARASLDEVLREFDLDGDVRPDRGGDGPGRSGPSSQAGRGGAGPGSGGDAGRTASHYWVALGPYLELGEGSWGSRWRLVNREVRDGEVRVESAELSRLLEAAVERRVSEGLPFEVSGTDGGDAIADALDSAVADLRSLLNDHDAGTGEAIEAVVPALFPPCMKALVQRARSGESLPEHAEFSLVSFLVALGMDGEDVTTLLGVADPESDGDETGEGSEESDGDDERPAERIRTRVEYLSDSDRTQYPPPSCATMQSYGTCVDPDERCERISHPLSYYTDALANAGDVRDWREATSGE</sequence>
<feature type="domain" description="DNA primase large subunit C-terminal" evidence="9">
    <location>
        <begin position="268"/>
        <end position="395"/>
    </location>
</feature>